<accession>A0ABD7YR28</accession>
<dbReference type="Proteomes" id="UP001241226">
    <property type="component" value="Chromosome 2"/>
</dbReference>
<evidence type="ECO:0000313" key="7">
    <source>
        <dbReference type="Proteomes" id="UP001241226"/>
    </source>
</evidence>
<dbReference type="PANTHER" id="PTHR30629:SF2">
    <property type="entry name" value="PROPHAGE INTEGRASE INTS-RELATED"/>
    <property type="match status" value="1"/>
</dbReference>
<evidence type="ECO:0000256" key="4">
    <source>
        <dbReference type="ARBA" id="ARBA00023172"/>
    </source>
</evidence>
<keyword evidence="2" id="KW-0229">DNA integration</keyword>
<dbReference type="CDD" id="cd00801">
    <property type="entry name" value="INT_P4_C"/>
    <property type="match status" value="1"/>
</dbReference>
<evidence type="ECO:0000256" key="1">
    <source>
        <dbReference type="ARBA" id="ARBA00008857"/>
    </source>
</evidence>
<dbReference type="Pfam" id="PF22022">
    <property type="entry name" value="Phage_int_M"/>
    <property type="match status" value="1"/>
</dbReference>
<dbReference type="InterPro" id="IPR002104">
    <property type="entry name" value="Integrase_catalytic"/>
</dbReference>
<dbReference type="Pfam" id="PF13356">
    <property type="entry name" value="Arm-DNA-bind_3"/>
    <property type="match status" value="1"/>
</dbReference>
<dbReference type="SUPFAM" id="SSF56349">
    <property type="entry name" value="DNA breaking-rejoining enzymes"/>
    <property type="match status" value="1"/>
</dbReference>
<dbReference type="InterPro" id="IPR050808">
    <property type="entry name" value="Phage_Integrase"/>
</dbReference>
<name>A0ABD7YR28_9VIBR</name>
<gene>
    <name evidence="6" type="ORF">PYE67_13935</name>
</gene>
<dbReference type="EMBL" id="CP118712">
    <property type="protein sequence ID" value="WGK87219.1"/>
    <property type="molecule type" value="Genomic_DNA"/>
</dbReference>
<reference evidence="6 7" key="1">
    <citation type="submission" date="2022-02" db="EMBL/GenBank/DDBJ databases">
        <title>Emergence and expansion in Europe of a Vibrio aestuarianus clonal complex pathogenic for oysters.</title>
        <authorList>
            <person name="Mesnil A."/>
            <person name="Travers M.-A."/>
        </authorList>
    </citation>
    <scope>NUCLEOTIDE SEQUENCE [LARGE SCALE GENOMIC DNA]</scope>
    <source>
        <strain evidence="6 7">U17</strain>
    </source>
</reference>
<dbReference type="InterPro" id="IPR010998">
    <property type="entry name" value="Integrase_recombinase_N"/>
</dbReference>
<protein>
    <submittedName>
        <fullName evidence="6">Site-specific integrase</fullName>
    </submittedName>
</protein>
<evidence type="ECO:0000313" key="6">
    <source>
        <dbReference type="EMBL" id="WGK87219.1"/>
    </source>
</evidence>
<dbReference type="RefSeq" id="WP_261927887.1">
    <property type="nucleotide sequence ID" value="NZ_CALYLG010000378.1"/>
</dbReference>
<proteinExistence type="inferred from homology"/>
<dbReference type="InterPro" id="IPR011010">
    <property type="entry name" value="DNA_brk_join_enz"/>
</dbReference>
<dbReference type="GO" id="GO:0003677">
    <property type="term" value="F:DNA binding"/>
    <property type="evidence" value="ECO:0007669"/>
    <property type="project" value="UniProtKB-KW"/>
</dbReference>
<keyword evidence="4" id="KW-0233">DNA recombination</keyword>
<dbReference type="Gene3D" id="1.10.150.130">
    <property type="match status" value="1"/>
</dbReference>
<dbReference type="AlphaFoldDB" id="A0ABD7YR28"/>
<dbReference type="InterPro" id="IPR013762">
    <property type="entry name" value="Integrase-like_cat_sf"/>
</dbReference>
<dbReference type="Pfam" id="PF00589">
    <property type="entry name" value="Phage_integrase"/>
    <property type="match status" value="1"/>
</dbReference>
<keyword evidence="3" id="KW-0238">DNA-binding</keyword>
<dbReference type="Gene3D" id="3.30.160.390">
    <property type="entry name" value="Integrase, DNA-binding domain"/>
    <property type="match status" value="1"/>
</dbReference>
<dbReference type="InterPro" id="IPR053876">
    <property type="entry name" value="Phage_int_M"/>
</dbReference>
<dbReference type="Gene3D" id="1.10.443.10">
    <property type="entry name" value="Intergrase catalytic core"/>
    <property type="match status" value="1"/>
</dbReference>
<evidence type="ECO:0000259" key="5">
    <source>
        <dbReference type="PROSITE" id="PS51898"/>
    </source>
</evidence>
<evidence type="ECO:0000256" key="3">
    <source>
        <dbReference type="ARBA" id="ARBA00023125"/>
    </source>
</evidence>
<dbReference type="PANTHER" id="PTHR30629">
    <property type="entry name" value="PROPHAGE INTEGRASE"/>
    <property type="match status" value="1"/>
</dbReference>
<dbReference type="PROSITE" id="PS51898">
    <property type="entry name" value="TYR_RECOMBINASE"/>
    <property type="match status" value="1"/>
</dbReference>
<dbReference type="InterPro" id="IPR038488">
    <property type="entry name" value="Integrase_DNA-bd_sf"/>
</dbReference>
<feature type="domain" description="Tyr recombinase" evidence="5">
    <location>
        <begin position="200"/>
        <end position="389"/>
    </location>
</feature>
<dbReference type="InterPro" id="IPR025166">
    <property type="entry name" value="Integrase_DNA_bind_dom"/>
</dbReference>
<dbReference type="GO" id="GO:0015074">
    <property type="term" value="P:DNA integration"/>
    <property type="evidence" value="ECO:0007669"/>
    <property type="project" value="UniProtKB-KW"/>
</dbReference>
<sequence>MAITDTWLRSIYGKPYSGKAEITYRDGVGVRISPKGKITWIYRVNFFGKPIKLKLGEYPAMKIRDALRERDSKAELVTHGLDPRKVLTIETGVKPTTLDDVIDYWVEHHAKENVKRWQALKKMFDTDVSPYLGGYPVKQLELSDFMPTFHKAKHRVGPKHSANLMSRLKQVLSYAVRHGLIKNNVISELKKRDVGQPTEVKRSRQSEDNVPALWRAISDLTIHESNKNFLRLMVIFANRSNELRLARKSDFDLDRLVWTVPQEHNKTRKKDGREIRRAIPSLAVEVIKQQFDIWPEYTIMFPPVVVKEDRPMAANIPVDFGAKLANKIEELGYPRTTNHDMRRTARNIWESQGTPYHVGETMLGHKVHTGVQSHYLDYDYLDEQRIAYENWCSVLRGGKKGS</sequence>
<comment type="similarity">
    <text evidence="1">Belongs to the 'phage' integrase family.</text>
</comment>
<dbReference type="GO" id="GO:0006310">
    <property type="term" value="P:DNA recombination"/>
    <property type="evidence" value="ECO:0007669"/>
    <property type="project" value="UniProtKB-KW"/>
</dbReference>
<evidence type="ECO:0000256" key="2">
    <source>
        <dbReference type="ARBA" id="ARBA00022908"/>
    </source>
</evidence>
<organism evidence="6 7">
    <name type="scientific">Vibrio aestuarianus</name>
    <dbReference type="NCBI Taxonomy" id="28171"/>
    <lineage>
        <taxon>Bacteria</taxon>
        <taxon>Pseudomonadati</taxon>
        <taxon>Pseudomonadota</taxon>
        <taxon>Gammaproteobacteria</taxon>
        <taxon>Vibrionales</taxon>
        <taxon>Vibrionaceae</taxon>
        <taxon>Vibrio</taxon>
    </lineage>
</organism>